<dbReference type="RefSeq" id="WP_002924420.1">
    <property type="nucleotide sequence ID" value="NZ_CP071428.1"/>
</dbReference>
<evidence type="ECO:0000313" key="4">
    <source>
        <dbReference type="Proteomes" id="UP000249623"/>
    </source>
</evidence>
<dbReference type="InterPro" id="IPR011032">
    <property type="entry name" value="GroES-like_sf"/>
</dbReference>
<gene>
    <name evidence="3" type="ORF">NCTC11085_01316</name>
</gene>
<dbReference type="InterPro" id="IPR051603">
    <property type="entry name" value="Zinc-ADH_QOR/CCCR"/>
</dbReference>
<dbReference type="InterPro" id="IPR036291">
    <property type="entry name" value="NAD(P)-bd_dom_sf"/>
</dbReference>
<dbReference type="InterPro" id="IPR013149">
    <property type="entry name" value="ADH-like_C"/>
</dbReference>
<organism evidence="3 4">
    <name type="scientific">Streptococcus sanguinis</name>
    <dbReference type="NCBI Taxonomy" id="1305"/>
    <lineage>
        <taxon>Bacteria</taxon>
        <taxon>Bacillati</taxon>
        <taxon>Bacillota</taxon>
        <taxon>Bacilli</taxon>
        <taxon>Lactobacillales</taxon>
        <taxon>Streptococcaceae</taxon>
        <taxon>Streptococcus</taxon>
    </lineage>
</organism>
<dbReference type="PANTHER" id="PTHR44154:SF1">
    <property type="entry name" value="QUINONE OXIDOREDUCTASE"/>
    <property type="match status" value="1"/>
</dbReference>
<dbReference type="Proteomes" id="UP000249623">
    <property type="component" value="Chromosome 1"/>
</dbReference>
<sequence>MKAVYIYEQGDPSVIQIGDLPVPEVIPKTVLIKVLAVSVNYVDTFIRSGLYQTQLPQPYILGRDAVGEVVSVGDDVSQFAAGDLVWTNSMGYDSRQGVTSEYALIPAERLFSVPEGADPVRLIGAVHSAATAAIVLQDIMQLARGQTLLIEGAAGHVGSKLLCLAHEAGAKVVTTSNYQDFSKLGQIGSSACFDYRDDKLFQKLTEQFPAGFDHIIDTSGEIALQTNIDLLALKGAITLITTPRESTFDARQFYMNCQQIRGFVISQANLKQLQMAGRLVNNAFKEGRLLEDDTVIKTFDEAAEAHRLLDNKKERRKIVLVP</sequence>
<keyword evidence="1" id="KW-0521">NADP</keyword>
<name>A0A2X3V0Z9_STRSA</name>
<dbReference type="EMBL" id="LS483346">
    <property type="protein sequence ID" value="SQF34940.1"/>
    <property type="molecule type" value="Genomic_DNA"/>
</dbReference>
<dbReference type="InterPro" id="IPR013154">
    <property type="entry name" value="ADH-like_N"/>
</dbReference>
<dbReference type="SUPFAM" id="SSF51735">
    <property type="entry name" value="NAD(P)-binding Rossmann-fold domains"/>
    <property type="match status" value="1"/>
</dbReference>
<dbReference type="Pfam" id="PF08240">
    <property type="entry name" value="ADH_N"/>
    <property type="match status" value="1"/>
</dbReference>
<dbReference type="InterPro" id="IPR020843">
    <property type="entry name" value="ER"/>
</dbReference>
<protein>
    <submittedName>
        <fullName evidence="3">Oxidoreductase</fullName>
    </submittedName>
</protein>
<accession>A0A2X3V0Z9</accession>
<evidence type="ECO:0000256" key="1">
    <source>
        <dbReference type="ARBA" id="ARBA00022857"/>
    </source>
</evidence>
<dbReference type="Gene3D" id="3.90.180.10">
    <property type="entry name" value="Medium-chain alcohol dehydrogenases, catalytic domain"/>
    <property type="match status" value="1"/>
</dbReference>
<dbReference type="Gene3D" id="3.40.50.720">
    <property type="entry name" value="NAD(P)-binding Rossmann-like Domain"/>
    <property type="match status" value="1"/>
</dbReference>
<feature type="domain" description="Enoyl reductase (ER)" evidence="2">
    <location>
        <begin position="10"/>
        <end position="320"/>
    </location>
</feature>
<dbReference type="Pfam" id="PF00107">
    <property type="entry name" value="ADH_zinc_N"/>
    <property type="match status" value="1"/>
</dbReference>
<reference evidence="3 4" key="1">
    <citation type="submission" date="2018-06" db="EMBL/GenBank/DDBJ databases">
        <authorList>
            <consortium name="Pathogen Informatics"/>
            <person name="Doyle S."/>
        </authorList>
    </citation>
    <scope>NUCLEOTIDE SEQUENCE [LARGE SCALE GENOMIC DNA]</scope>
    <source>
        <strain evidence="3 4">NCTC11085</strain>
    </source>
</reference>
<evidence type="ECO:0000259" key="2">
    <source>
        <dbReference type="SMART" id="SM00829"/>
    </source>
</evidence>
<dbReference type="SUPFAM" id="SSF50129">
    <property type="entry name" value="GroES-like"/>
    <property type="match status" value="1"/>
</dbReference>
<proteinExistence type="predicted"/>
<evidence type="ECO:0000313" key="3">
    <source>
        <dbReference type="EMBL" id="SQF34940.1"/>
    </source>
</evidence>
<dbReference type="PANTHER" id="PTHR44154">
    <property type="entry name" value="QUINONE OXIDOREDUCTASE"/>
    <property type="match status" value="1"/>
</dbReference>
<dbReference type="SMART" id="SM00829">
    <property type="entry name" value="PKS_ER"/>
    <property type="match status" value="1"/>
</dbReference>
<dbReference type="AlphaFoldDB" id="A0A2X3V0Z9"/>
<dbReference type="GO" id="GO:0016491">
    <property type="term" value="F:oxidoreductase activity"/>
    <property type="evidence" value="ECO:0007669"/>
    <property type="project" value="InterPro"/>
</dbReference>
<dbReference type="CDD" id="cd08253">
    <property type="entry name" value="zeta_crystallin"/>
    <property type="match status" value="1"/>
</dbReference>